<dbReference type="AlphaFoldDB" id="A0A1G7MI84"/>
<dbReference type="GO" id="GO:0016740">
    <property type="term" value="F:transferase activity"/>
    <property type="evidence" value="ECO:0007669"/>
    <property type="project" value="UniProtKB-KW"/>
</dbReference>
<organism evidence="1 2">
    <name type="scientific">Celeribacter baekdonensis</name>
    <dbReference type="NCBI Taxonomy" id="875171"/>
    <lineage>
        <taxon>Bacteria</taxon>
        <taxon>Pseudomonadati</taxon>
        <taxon>Pseudomonadota</taxon>
        <taxon>Alphaproteobacteria</taxon>
        <taxon>Rhodobacterales</taxon>
        <taxon>Roseobacteraceae</taxon>
        <taxon>Celeribacter</taxon>
    </lineage>
</organism>
<name>A0A1G7MI84_9RHOB</name>
<dbReference type="InterPro" id="IPR014942">
    <property type="entry name" value="AbiEii"/>
</dbReference>
<dbReference type="EMBL" id="FNBL01000005">
    <property type="protein sequence ID" value="SDF60820.1"/>
    <property type="molecule type" value="Genomic_DNA"/>
</dbReference>
<dbReference type="Pfam" id="PF08843">
    <property type="entry name" value="AbiEii"/>
    <property type="match status" value="1"/>
</dbReference>
<accession>A0A1G7MI84</accession>
<protein>
    <submittedName>
        <fullName evidence="1">Nucleotidyl transferase AbiEii toxin, Type IV TA system</fullName>
    </submittedName>
</protein>
<proteinExistence type="predicted"/>
<keyword evidence="1" id="KW-0808">Transferase</keyword>
<evidence type="ECO:0000313" key="2">
    <source>
        <dbReference type="Proteomes" id="UP000182284"/>
    </source>
</evidence>
<dbReference type="Proteomes" id="UP000182284">
    <property type="component" value="Unassembled WGS sequence"/>
</dbReference>
<sequence length="129" mass="14607">MHKEGIVNRLVVRTQETQIKIEVTPVMRGCVFEPRTMQVSRTVSDAFGYAETQVVSFNDLYAGKLVAALDRQHPRDLFDVRDLLANEGVTEPLRQAFLAYIVSPIDWRSRCLRQTDAISVQISRKISGA</sequence>
<evidence type="ECO:0000313" key="1">
    <source>
        <dbReference type="EMBL" id="SDF60820.1"/>
    </source>
</evidence>
<reference evidence="1 2" key="1">
    <citation type="submission" date="2016-10" db="EMBL/GenBank/DDBJ databases">
        <authorList>
            <person name="de Groot N.N."/>
        </authorList>
    </citation>
    <scope>NUCLEOTIDE SEQUENCE [LARGE SCALE GENOMIC DNA]</scope>
    <source>
        <strain evidence="1 2">DSM 27375</strain>
    </source>
</reference>
<gene>
    <name evidence="1" type="ORF">SAMN04488117_105226</name>
</gene>